<reference evidence="1 2" key="1">
    <citation type="submission" date="2017-11" db="EMBL/GenBank/DDBJ databases">
        <title>Comparitive Functional Genomics of Dry Heat Resistant strains isolated from the Viking Spacecraft.</title>
        <authorList>
            <person name="Seuylemezian A."/>
            <person name="Cooper K."/>
            <person name="Vaishampayan P."/>
        </authorList>
    </citation>
    <scope>NUCLEOTIDE SEQUENCE [LARGE SCALE GENOMIC DNA]</scope>
    <source>
        <strain evidence="1 2">V1-29</strain>
    </source>
</reference>
<evidence type="ECO:0000313" key="1">
    <source>
        <dbReference type="EMBL" id="PLT31284.1"/>
    </source>
</evidence>
<dbReference type="OrthoDB" id="2921738at2"/>
<gene>
    <name evidence="1" type="ORF">CUU66_03685</name>
</gene>
<dbReference type="RefSeq" id="WP_101640321.1">
    <property type="nucleotide sequence ID" value="NZ_PGUY01000010.1"/>
</dbReference>
<sequence length="110" mass="12538">MIKDLNDPEFVNDCHTIPPFEMLQVLTNGNIRGLDKLALRTLDQRKQLPMAVVNVLLVYFFSTYSNKVYDRNSLARVYDHWAKNNIKTFSQAKDAASINILDIIKAAGSH</sequence>
<dbReference type="EMBL" id="PGUY01000010">
    <property type="protein sequence ID" value="PLT31284.1"/>
    <property type="molecule type" value="Genomic_DNA"/>
</dbReference>
<dbReference type="AlphaFoldDB" id="A0A2N5MA99"/>
<proteinExistence type="predicted"/>
<name>A0A2N5MA99_9BACI</name>
<comment type="caution">
    <text evidence="1">The sequence shown here is derived from an EMBL/GenBank/DDBJ whole genome shotgun (WGS) entry which is preliminary data.</text>
</comment>
<evidence type="ECO:0000313" key="2">
    <source>
        <dbReference type="Proteomes" id="UP000234748"/>
    </source>
</evidence>
<accession>A0A2N5MA99</accession>
<dbReference type="Proteomes" id="UP000234748">
    <property type="component" value="Unassembled WGS sequence"/>
</dbReference>
<keyword evidence="2" id="KW-1185">Reference proteome</keyword>
<protein>
    <submittedName>
        <fullName evidence="1">Uncharacterized protein</fullName>
    </submittedName>
</protein>
<organism evidence="1 2">
    <name type="scientific">Peribacillus deserti</name>
    <dbReference type="NCBI Taxonomy" id="673318"/>
    <lineage>
        <taxon>Bacteria</taxon>
        <taxon>Bacillati</taxon>
        <taxon>Bacillota</taxon>
        <taxon>Bacilli</taxon>
        <taxon>Bacillales</taxon>
        <taxon>Bacillaceae</taxon>
        <taxon>Peribacillus</taxon>
    </lineage>
</organism>